<proteinExistence type="predicted"/>
<evidence type="ECO:0000313" key="2">
    <source>
        <dbReference type="Proteomes" id="UP001501474"/>
    </source>
</evidence>
<sequence length="60" mass="6693">MTAALSARATIREEHAEMLFGEDGLRLNIARYNIGGGNAPDVRKGYGSPAREYRIELTRR</sequence>
<name>A0ABN3EC78_9ACTN</name>
<keyword evidence="2" id="KW-1185">Reference proteome</keyword>
<dbReference type="EMBL" id="BAAART010000157">
    <property type="protein sequence ID" value="GAA2253874.1"/>
    <property type="molecule type" value="Genomic_DNA"/>
</dbReference>
<reference evidence="1 2" key="1">
    <citation type="journal article" date="2019" name="Int. J. Syst. Evol. Microbiol.">
        <title>The Global Catalogue of Microorganisms (GCM) 10K type strain sequencing project: providing services to taxonomists for standard genome sequencing and annotation.</title>
        <authorList>
            <consortium name="The Broad Institute Genomics Platform"/>
            <consortium name="The Broad Institute Genome Sequencing Center for Infectious Disease"/>
            <person name="Wu L."/>
            <person name="Ma J."/>
        </authorList>
    </citation>
    <scope>NUCLEOTIDE SEQUENCE [LARGE SCALE GENOMIC DNA]</scope>
    <source>
        <strain evidence="1 2">JCM 3053</strain>
    </source>
</reference>
<dbReference type="Proteomes" id="UP001501474">
    <property type="component" value="Unassembled WGS sequence"/>
</dbReference>
<organism evidence="1 2">
    <name type="scientific">Streptomyces indiaensis</name>
    <dbReference type="NCBI Taxonomy" id="284033"/>
    <lineage>
        <taxon>Bacteria</taxon>
        <taxon>Bacillati</taxon>
        <taxon>Actinomycetota</taxon>
        <taxon>Actinomycetes</taxon>
        <taxon>Kitasatosporales</taxon>
        <taxon>Streptomycetaceae</taxon>
        <taxon>Streptomyces</taxon>
    </lineage>
</organism>
<gene>
    <name evidence="1" type="ORF">GCM10010104_58550</name>
</gene>
<dbReference type="Gene3D" id="3.20.20.80">
    <property type="entry name" value="Glycosidases"/>
    <property type="match status" value="1"/>
</dbReference>
<dbReference type="RefSeq" id="WP_234849298.1">
    <property type="nucleotide sequence ID" value="NZ_BAAART010000157.1"/>
</dbReference>
<accession>A0ABN3EC78</accession>
<evidence type="ECO:0000313" key="1">
    <source>
        <dbReference type="EMBL" id="GAA2253874.1"/>
    </source>
</evidence>
<protein>
    <submittedName>
        <fullName evidence="1">Uncharacterized protein</fullName>
    </submittedName>
</protein>
<comment type="caution">
    <text evidence="1">The sequence shown here is derived from an EMBL/GenBank/DDBJ whole genome shotgun (WGS) entry which is preliminary data.</text>
</comment>